<dbReference type="AlphaFoldDB" id="A0A858RIM5"/>
<keyword evidence="2" id="KW-1185">Reference proteome</keyword>
<gene>
    <name evidence="1" type="ORF">HHL09_11770</name>
</gene>
<accession>A0A858RIM5</accession>
<dbReference type="InterPro" id="IPR027417">
    <property type="entry name" value="P-loop_NTPase"/>
</dbReference>
<protein>
    <submittedName>
        <fullName evidence="1">ATP-binding protein</fullName>
    </submittedName>
</protein>
<keyword evidence="1" id="KW-0547">Nucleotide-binding</keyword>
<dbReference type="EMBL" id="CP051774">
    <property type="protein sequence ID" value="QJE96431.1"/>
    <property type="molecule type" value="Genomic_DNA"/>
</dbReference>
<keyword evidence="1" id="KW-0067">ATP-binding</keyword>
<dbReference type="GO" id="GO:0005524">
    <property type="term" value="F:ATP binding"/>
    <property type="evidence" value="ECO:0007669"/>
    <property type="project" value="UniProtKB-KW"/>
</dbReference>
<dbReference type="RefSeq" id="WP_169454832.1">
    <property type="nucleotide sequence ID" value="NZ_CP051774.1"/>
</dbReference>
<dbReference type="Proteomes" id="UP000501812">
    <property type="component" value="Chromosome"/>
</dbReference>
<proteinExistence type="predicted"/>
<dbReference type="SUPFAM" id="SSF52540">
    <property type="entry name" value="P-loop containing nucleoside triphosphate hydrolases"/>
    <property type="match status" value="1"/>
</dbReference>
<dbReference type="KEGG" id="luo:HHL09_11770"/>
<reference evidence="1 2" key="1">
    <citation type="submission" date="2020-04" db="EMBL/GenBank/DDBJ databases">
        <title>Luteolibacter sp. G-1-1-1 isolated from soil.</title>
        <authorList>
            <person name="Dahal R.H."/>
        </authorList>
    </citation>
    <scope>NUCLEOTIDE SEQUENCE [LARGE SCALE GENOMIC DNA]</scope>
    <source>
        <strain evidence="1 2">G-1-1-1</strain>
    </source>
</reference>
<dbReference type="Gene3D" id="3.40.50.300">
    <property type="entry name" value="P-loop containing nucleotide triphosphate hydrolases"/>
    <property type="match status" value="1"/>
</dbReference>
<organism evidence="1 2">
    <name type="scientific">Luteolibacter luteus</name>
    <dbReference type="NCBI Taxonomy" id="2728835"/>
    <lineage>
        <taxon>Bacteria</taxon>
        <taxon>Pseudomonadati</taxon>
        <taxon>Verrucomicrobiota</taxon>
        <taxon>Verrucomicrobiia</taxon>
        <taxon>Verrucomicrobiales</taxon>
        <taxon>Verrucomicrobiaceae</taxon>
        <taxon>Luteolibacter</taxon>
    </lineage>
</organism>
<sequence length="192" mass="21837">MIARENPFAPARLEKVLAFDPVLIGSTWELLESRWASLGFRGAICGRHGAGKTTLLRAWAKRLQERGQPPLRIFLNDEKRRLSPEDLRTLEECCGRILLIDGEQHLPWRERLLLRRASRHAAGKIAARWSPGSWPLICRLEPDPQLAAALLTRAAPEWVARFKPDLDRRLANCRGNLRELFLGCYDDLASQG</sequence>
<evidence type="ECO:0000313" key="2">
    <source>
        <dbReference type="Proteomes" id="UP000501812"/>
    </source>
</evidence>
<evidence type="ECO:0000313" key="1">
    <source>
        <dbReference type="EMBL" id="QJE96431.1"/>
    </source>
</evidence>
<name>A0A858RIM5_9BACT</name>